<comment type="cofactor">
    <cofactor evidence="2 10">
        <name>Mg(2+)</name>
        <dbReference type="ChEBI" id="CHEBI:18420"/>
    </cofactor>
</comment>
<dbReference type="PANTHER" id="PTHR43434">
    <property type="entry name" value="PHOSPHOGLYCOLATE PHOSPHATASE"/>
    <property type="match status" value="1"/>
</dbReference>
<evidence type="ECO:0000256" key="7">
    <source>
        <dbReference type="ARBA" id="ARBA00022801"/>
    </source>
</evidence>
<sequence>MTLQQKKVLLFDLDGTLVDSAPDLAAALNKTLADLDKPEFSQDTIRSWVGNGAQTLVARGLSGSATIDSQLDSELAQQAVTLFLNHYREQMCVETVLYADVKEGLVALKAAGFRLGIITNKPVEFIQPILSGLGIDALFEIIIGADTLSEKKPHPAQLIYAVEQLNVTTESCLMIGDSKNDILAAKAANMDSVGLTYGYNYGEAIANYEPQWCFDTFAEFSKATLG</sequence>
<evidence type="ECO:0000313" key="11">
    <source>
        <dbReference type="EMBL" id="TYK66553.1"/>
    </source>
</evidence>
<dbReference type="GO" id="GO:0008967">
    <property type="term" value="F:phosphoglycolate phosphatase activity"/>
    <property type="evidence" value="ECO:0007669"/>
    <property type="project" value="UniProtKB-EC"/>
</dbReference>
<evidence type="ECO:0000256" key="4">
    <source>
        <dbReference type="ARBA" id="ARBA00006171"/>
    </source>
</evidence>
<dbReference type="NCBIfam" id="TIGR01449">
    <property type="entry name" value="PGP_bact"/>
    <property type="match status" value="1"/>
</dbReference>
<dbReference type="SFLD" id="SFLDG01135">
    <property type="entry name" value="C1.5.6:_HAD__Beta-PGM__Phospha"/>
    <property type="match status" value="1"/>
</dbReference>
<dbReference type="SUPFAM" id="SSF56784">
    <property type="entry name" value="HAD-like"/>
    <property type="match status" value="1"/>
</dbReference>
<evidence type="ECO:0000256" key="5">
    <source>
        <dbReference type="ARBA" id="ARBA00013078"/>
    </source>
</evidence>
<keyword evidence="6 10" id="KW-0479">Metal-binding</keyword>
<dbReference type="RefSeq" id="WP_101344634.1">
    <property type="nucleotide sequence ID" value="NZ_PJAI02000003.1"/>
</dbReference>
<dbReference type="Pfam" id="PF13419">
    <property type="entry name" value="HAD_2"/>
    <property type="match status" value="1"/>
</dbReference>
<keyword evidence="7 10" id="KW-0378">Hydrolase</keyword>
<reference evidence="11 12" key="1">
    <citation type="submission" date="2019-08" db="EMBL/GenBank/DDBJ databases">
        <title>Microbe sample from Colwellia echini.</title>
        <authorList>
            <person name="Christiansen L."/>
            <person name="Pathiraja D."/>
            <person name="Schultz-Johansen M."/>
            <person name="Choi I.-G."/>
            <person name="Stougaard P."/>
        </authorList>
    </citation>
    <scope>NUCLEOTIDE SEQUENCE [LARGE SCALE GENOMIC DNA]</scope>
    <source>
        <strain evidence="11 12">A3</strain>
    </source>
</reference>
<evidence type="ECO:0000256" key="2">
    <source>
        <dbReference type="ARBA" id="ARBA00001946"/>
    </source>
</evidence>
<dbReference type="SFLD" id="SFLDS00003">
    <property type="entry name" value="Haloacid_Dehalogenase"/>
    <property type="match status" value="1"/>
</dbReference>
<dbReference type="EMBL" id="PJAI02000003">
    <property type="protein sequence ID" value="TYK66553.1"/>
    <property type="molecule type" value="Genomic_DNA"/>
</dbReference>
<dbReference type="NCBIfam" id="TIGR01509">
    <property type="entry name" value="HAD-SF-IA-v3"/>
    <property type="match status" value="1"/>
</dbReference>
<feature type="binding site" evidence="10">
    <location>
        <position position="177"/>
    </location>
    <ligand>
        <name>Mg(2+)</name>
        <dbReference type="ChEBI" id="CHEBI:18420"/>
    </ligand>
</feature>
<comment type="similarity">
    <text evidence="4 10">Belongs to the HAD-like hydrolase superfamily. CbbY/CbbZ/Gph/YieH family.</text>
</comment>
<dbReference type="SFLD" id="SFLDG01129">
    <property type="entry name" value="C1.5:_HAD__Beta-PGM__Phosphata"/>
    <property type="match status" value="1"/>
</dbReference>
<accession>A0ABY3MZA0</accession>
<evidence type="ECO:0000256" key="6">
    <source>
        <dbReference type="ARBA" id="ARBA00022723"/>
    </source>
</evidence>
<dbReference type="NCBIfam" id="NF009695">
    <property type="entry name" value="PRK13222.1-2"/>
    <property type="match status" value="1"/>
</dbReference>
<dbReference type="InterPro" id="IPR023198">
    <property type="entry name" value="PGP-like_dom2"/>
</dbReference>
<dbReference type="Gene3D" id="1.10.150.240">
    <property type="entry name" value="Putative phosphatase, domain 2"/>
    <property type="match status" value="1"/>
</dbReference>
<dbReference type="NCBIfam" id="TIGR01549">
    <property type="entry name" value="HAD-SF-IA-v1"/>
    <property type="match status" value="1"/>
</dbReference>
<evidence type="ECO:0000256" key="9">
    <source>
        <dbReference type="ARBA" id="ARBA00023277"/>
    </source>
</evidence>
<dbReference type="CDD" id="cd16417">
    <property type="entry name" value="HAD_PGPase"/>
    <property type="match status" value="1"/>
</dbReference>
<keyword evidence="12" id="KW-1185">Reference proteome</keyword>
<evidence type="ECO:0000256" key="8">
    <source>
        <dbReference type="ARBA" id="ARBA00022842"/>
    </source>
</evidence>
<dbReference type="InterPro" id="IPR050155">
    <property type="entry name" value="HAD-like_hydrolase_sf"/>
</dbReference>
<feature type="binding site" evidence="10">
    <location>
        <position position="14"/>
    </location>
    <ligand>
        <name>Mg(2+)</name>
        <dbReference type="ChEBI" id="CHEBI:18420"/>
    </ligand>
</feature>
<evidence type="ECO:0000313" key="12">
    <source>
        <dbReference type="Proteomes" id="UP000815846"/>
    </source>
</evidence>
<dbReference type="Gene3D" id="3.40.50.1000">
    <property type="entry name" value="HAD superfamily/HAD-like"/>
    <property type="match status" value="1"/>
</dbReference>
<dbReference type="InterPro" id="IPR023214">
    <property type="entry name" value="HAD_sf"/>
</dbReference>
<keyword evidence="8 10" id="KW-0460">Magnesium</keyword>
<proteinExistence type="inferred from homology"/>
<dbReference type="InterPro" id="IPR041492">
    <property type="entry name" value="HAD_2"/>
</dbReference>
<dbReference type="Proteomes" id="UP000815846">
    <property type="component" value="Unassembled WGS sequence"/>
</dbReference>
<name>A0ABY3MZA0_9GAMM</name>
<comment type="function">
    <text evidence="10">Specifically catalyzes the dephosphorylation of 2-phosphoglycolate. Is involved in the dissimilation of the intracellular 2-phosphoglycolate formed during the DNA repair of 3'-phosphoglycolate ends, a major class of DNA lesions induced by oxidative stress.</text>
</comment>
<protein>
    <recommendedName>
        <fullName evidence="5 10">Phosphoglycolate phosphatase</fullName>
        <shortName evidence="10">PGP</shortName>
        <shortName evidence="10">PGPase</shortName>
        <ecNumber evidence="5 10">3.1.3.18</ecNumber>
    </recommendedName>
</protein>
<feature type="binding site" evidence="10">
    <location>
        <position position="12"/>
    </location>
    <ligand>
        <name>Mg(2+)</name>
        <dbReference type="ChEBI" id="CHEBI:18420"/>
    </ligand>
</feature>
<comment type="caution">
    <text evidence="11">The sequence shown here is derived from an EMBL/GenBank/DDBJ whole genome shotgun (WGS) entry which is preliminary data.</text>
</comment>
<dbReference type="InterPro" id="IPR037512">
    <property type="entry name" value="PGPase_prok"/>
</dbReference>
<dbReference type="PANTHER" id="PTHR43434:SF1">
    <property type="entry name" value="PHOSPHOGLYCOLATE PHOSPHATASE"/>
    <property type="match status" value="1"/>
</dbReference>
<feature type="active site" description="Nucleophile" evidence="10">
    <location>
        <position position="12"/>
    </location>
</feature>
<dbReference type="InterPro" id="IPR036412">
    <property type="entry name" value="HAD-like_sf"/>
</dbReference>
<organism evidence="11 12">
    <name type="scientific">Colwellia echini</name>
    <dbReference type="NCBI Taxonomy" id="1982103"/>
    <lineage>
        <taxon>Bacteria</taxon>
        <taxon>Pseudomonadati</taxon>
        <taxon>Pseudomonadota</taxon>
        <taxon>Gammaproteobacteria</taxon>
        <taxon>Alteromonadales</taxon>
        <taxon>Colwelliaceae</taxon>
        <taxon>Colwellia</taxon>
    </lineage>
</organism>
<comment type="catalytic activity">
    <reaction evidence="1 10">
        <text>2-phosphoglycolate + H2O = glycolate + phosphate</text>
        <dbReference type="Rhea" id="RHEA:14369"/>
        <dbReference type="ChEBI" id="CHEBI:15377"/>
        <dbReference type="ChEBI" id="CHEBI:29805"/>
        <dbReference type="ChEBI" id="CHEBI:43474"/>
        <dbReference type="ChEBI" id="CHEBI:58033"/>
        <dbReference type="EC" id="3.1.3.18"/>
    </reaction>
</comment>
<dbReference type="HAMAP" id="MF_00495">
    <property type="entry name" value="GPH_hydrolase_bact"/>
    <property type="match status" value="1"/>
</dbReference>
<keyword evidence="9 10" id="KW-0119">Carbohydrate metabolism</keyword>
<evidence type="ECO:0000256" key="10">
    <source>
        <dbReference type="HAMAP-Rule" id="MF_00495"/>
    </source>
</evidence>
<dbReference type="EC" id="3.1.3.18" evidence="5 10"/>
<comment type="pathway">
    <text evidence="3 10">Organic acid metabolism; glycolate biosynthesis; glycolate from 2-phosphoglycolate: step 1/1.</text>
</comment>
<gene>
    <name evidence="11" type="ORF">CWS31_004220</name>
</gene>
<evidence type="ECO:0000256" key="1">
    <source>
        <dbReference type="ARBA" id="ARBA00000830"/>
    </source>
</evidence>
<dbReference type="InterPro" id="IPR006439">
    <property type="entry name" value="HAD-SF_hydro_IA"/>
</dbReference>
<evidence type="ECO:0000256" key="3">
    <source>
        <dbReference type="ARBA" id="ARBA00004818"/>
    </source>
</evidence>